<keyword evidence="1" id="KW-1133">Transmembrane helix</keyword>
<dbReference type="Pfam" id="PF12146">
    <property type="entry name" value="Hydrolase_4"/>
    <property type="match status" value="1"/>
</dbReference>
<keyword evidence="1" id="KW-0472">Membrane</keyword>
<dbReference type="OrthoDB" id="9777090at2"/>
<feature type="transmembrane region" description="Helical" evidence="1">
    <location>
        <begin position="7"/>
        <end position="28"/>
    </location>
</feature>
<dbReference type="RefSeq" id="WP_106601556.1">
    <property type="nucleotide sequence ID" value="NZ_PYGK01000003.1"/>
</dbReference>
<reference evidence="3 4" key="1">
    <citation type="submission" date="2018-03" db="EMBL/GenBank/DDBJ databases">
        <title>Genomic Encyclopedia of Archaeal and Bacterial Type Strains, Phase II (KMG-II): from individual species to whole genera.</title>
        <authorList>
            <person name="Goeker M."/>
        </authorList>
    </citation>
    <scope>NUCLEOTIDE SEQUENCE [LARGE SCALE GENOMIC DNA]</scope>
    <source>
        <strain evidence="3 4">DSM 18107</strain>
    </source>
</reference>
<proteinExistence type="predicted"/>
<accession>A0A2P8GH04</accession>
<dbReference type="Proteomes" id="UP000240978">
    <property type="component" value="Unassembled WGS sequence"/>
</dbReference>
<feature type="domain" description="Serine aminopeptidase S33" evidence="2">
    <location>
        <begin position="73"/>
        <end position="180"/>
    </location>
</feature>
<gene>
    <name evidence="3" type="ORF">CLV42_103209</name>
</gene>
<dbReference type="PANTHER" id="PTHR12277">
    <property type="entry name" value="ALPHA/BETA HYDROLASE DOMAIN-CONTAINING PROTEIN"/>
    <property type="match status" value="1"/>
</dbReference>
<comment type="caution">
    <text evidence="3">The sequence shown here is derived from an EMBL/GenBank/DDBJ whole genome shotgun (WGS) entry which is preliminary data.</text>
</comment>
<dbReference type="PANTHER" id="PTHR12277:SF81">
    <property type="entry name" value="PROTEIN ABHD13"/>
    <property type="match status" value="1"/>
</dbReference>
<keyword evidence="4" id="KW-1185">Reference proteome</keyword>
<dbReference type="InterPro" id="IPR029058">
    <property type="entry name" value="AB_hydrolase_fold"/>
</dbReference>
<dbReference type="InterPro" id="IPR022742">
    <property type="entry name" value="Hydrolase_4"/>
</dbReference>
<protein>
    <recommendedName>
        <fullName evidence="2">Serine aminopeptidase S33 domain-containing protein</fullName>
    </recommendedName>
</protein>
<keyword evidence="1" id="KW-0812">Transmembrane</keyword>
<evidence type="ECO:0000256" key="1">
    <source>
        <dbReference type="SAM" id="Phobius"/>
    </source>
</evidence>
<evidence type="ECO:0000259" key="2">
    <source>
        <dbReference type="Pfam" id="PF12146"/>
    </source>
</evidence>
<dbReference type="EMBL" id="PYGK01000003">
    <property type="protein sequence ID" value="PSL33227.1"/>
    <property type="molecule type" value="Genomic_DNA"/>
</dbReference>
<dbReference type="Gene3D" id="3.40.50.1820">
    <property type="entry name" value="alpha/beta hydrolase"/>
    <property type="match status" value="1"/>
</dbReference>
<evidence type="ECO:0000313" key="3">
    <source>
        <dbReference type="EMBL" id="PSL33227.1"/>
    </source>
</evidence>
<dbReference type="SUPFAM" id="SSF53474">
    <property type="entry name" value="alpha/beta-Hydrolases"/>
    <property type="match status" value="1"/>
</dbReference>
<dbReference type="AlphaFoldDB" id="A0A2P8GH04"/>
<evidence type="ECO:0000313" key="4">
    <source>
        <dbReference type="Proteomes" id="UP000240978"/>
    </source>
</evidence>
<organism evidence="3 4">
    <name type="scientific">Chitinophaga ginsengisoli</name>
    <dbReference type="NCBI Taxonomy" id="363837"/>
    <lineage>
        <taxon>Bacteria</taxon>
        <taxon>Pseudomonadati</taxon>
        <taxon>Bacteroidota</taxon>
        <taxon>Chitinophagia</taxon>
        <taxon>Chitinophagales</taxon>
        <taxon>Chitinophagaceae</taxon>
        <taxon>Chitinophaga</taxon>
    </lineage>
</organism>
<name>A0A2P8GH04_9BACT</name>
<sequence>MFRKLKLRPILSWILAIYLLVGVVLYFLQKKIIFHPEPLTADYAFKYDIPFEEMRIRINDKETLSAVLFKAPAPKGMVIYFHGNARNISKYASKARQCISRGYSVLMMDYPTYGKSTGPLTEATIYANALHMYEVARKFFPPDSIIIFGRSLGTGVAAQLATVRDCKRLVLEAPYYNIVDLAMRMAPIYPYRYMLDYKFPTDEYLPKVTAPVVIMHGTDDHTIPLASAEKLEKLLKPGDRFIPVPGADHNNLDNYPEYGKSLDLALQ</sequence>